<dbReference type="SMART" id="SM00829">
    <property type="entry name" value="PKS_ER"/>
    <property type="match status" value="1"/>
</dbReference>
<name>A0AAE4AQ47_9HYPH</name>
<gene>
    <name evidence="5" type="ORF">J2S73_000068</name>
</gene>
<dbReference type="InterPro" id="IPR023393">
    <property type="entry name" value="START-like_dom_sf"/>
</dbReference>
<organism evidence="5 6">
    <name type="scientific">Amorphus orientalis</name>
    <dbReference type="NCBI Taxonomy" id="649198"/>
    <lineage>
        <taxon>Bacteria</taxon>
        <taxon>Pseudomonadati</taxon>
        <taxon>Pseudomonadota</taxon>
        <taxon>Alphaproteobacteria</taxon>
        <taxon>Hyphomicrobiales</taxon>
        <taxon>Amorphaceae</taxon>
        <taxon>Amorphus</taxon>
    </lineage>
</organism>
<dbReference type="GO" id="GO:0070402">
    <property type="term" value="F:NADPH binding"/>
    <property type="evidence" value="ECO:0007669"/>
    <property type="project" value="TreeGrafter"/>
</dbReference>
<dbReference type="InterPro" id="IPR013154">
    <property type="entry name" value="ADH-like_N"/>
</dbReference>
<dbReference type="Proteomes" id="UP001229244">
    <property type="component" value="Unassembled WGS sequence"/>
</dbReference>
<dbReference type="AlphaFoldDB" id="A0AAE4AQ47"/>
<dbReference type="RefSeq" id="WP_306883433.1">
    <property type="nucleotide sequence ID" value="NZ_JAUSUL010000001.1"/>
</dbReference>
<evidence type="ECO:0000256" key="3">
    <source>
        <dbReference type="SAM" id="MobiDB-lite"/>
    </source>
</evidence>
<protein>
    <submittedName>
        <fullName evidence="5">NADPH:quinone reductase-like Zn-dependent oxidoreductase</fullName>
    </submittedName>
</protein>
<keyword evidence="2" id="KW-0560">Oxidoreductase</keyword>
<reference evidence="5" key="1">
    <citation type="submission" date="2023-07" db="EMBL/GenBank/DDBJ databases">
        <title>Genomic Encyclopedia of Type Strains, Phase IV (KMG-IV): sequencing the most valuable type-strain genomes for metagenomic binning, comparative biology and taxonomic classification.</title>
        <authorList>
            <person name="Goeker M."/>
        </authorList>
    </citation>
    <scope>NUCLEOTIDE SEQUENCE</scope>
    <source>
        <strain evidence="5">DSM 21202</strain>
    </source>
</reference>
<dbReference type="InterPro" id="IPR013149">
    <property type="entry name" value="ADH-like_C"/>
</dbReference>
<dbReference type="SUPFAM" id="SSF50129">
    <property type="entry name" value="GroES-like"/>
    <property type="match status" value="1"/>
</dbReference>
<accession>A0AAE4AQ47</accession>
<evidence type="ECO:0000259" key="4">
    <source>
        <dbReference type="SMART" id="SM00829"/>
    </source>
</evidence>
<dbReference type="InterPro" id="IPR011032">
    <property type="entry name" value="GroES-like_sf"/>
</dbReference>
<dbReference type="GO" id="GO:0005829">
    <property type="term" value="C:cytosol"/>
    <property type="evidence" value="ECO:0007669"/>
    <property type="project" value="TreeGrafter"/>
</dbReference>
<dbReference type="GO" id="GO:0003960">
    <property type="term" value="F:quinone reductase (NADPH) activity"/>
    <property type="evidence" value="ECO:0007669"/>
    <property type="project" value="InterPro"/>
</dbReference>
<dbReference type="GO" id="GO:0035925">
    <property type="term" value="F:mRNA 3'-UTR AU-rich region binding"/>
    <property type="evidence" value="ECO:0007669"/>
    <property type="project" value="TreeGrafter"/>
</dbReference>
<dbReference type="SUPFAM" id="SSF55961">
    <property type="entry name" value="Bet v1-like"/>
    <property type="match status" value="1"/>
</dbReference>
<dbReference type="InterPro" id="IPR020843">
    <property type="entry name" value="ER"/>
</dbReference>
<evidence type="ECO:0000313" key="6">
    <source>
        <dbReference type="Proteomes" id="UP001229244"/>
    </source>
</evidence>
<keyword evidence="1" id="KW-0521">NADP</keyword>
<dbReference type="InterPro" id="IPR047618">
    <property type="entry name" value="QOR-like"/>
</dbReference>
<dbReference type="Pfam" id="PF08240">
    <property type="entry name" value="ADH_N"/>
    <property type="match status" value="1"/>
</dbReference>
<dbReference type="PANTHER" id="PTHR48106:SF13">
    <property type="entry name" value="QUINONE OXIDOREDUCTASE-RELATED"/>
    <property type="match status" value="1"/>
</dbReference>
<evidence type="ECO:0000313" key="5">
    <source>
        <dbReference type="EMBL" id="MDQ0313631.1"/>
    </source>
</evidence>
<dbReference type="InterPro" id="IPR036291">
    <property type="entry name" value="NAD(P)-bd_dom_sf"/>
</dbReference>
<dbReference type="Pfam" id="PF00107">
    <property type="entry name" value="ADH_zinc_N"/>
    <property type="match status" value="1"/>
</dbReference>
<sequence length="510" mass="54344">MVSIVESTVIEAPIEAVWRVLRDFNSHVHWHPAIAASEIEGGLAPDAVGAVRRFHLADGAMLREQLIDLDDRARELTYCLIEGPLPLFDYVASIRLRPVTDTGSTFWEWRSTFRPPPGERDALTALVRDQIYRAGFRALGPYLGAGARPSHPVAPRPAAPASEPQPSRPVERPAPAPSVQSGPDNETQAIVVDRYGGPEELVPRLVPVAPPGPGEVQIRHAVVGVNFIDIYCRTGFFDLLQPPGVPGMEAVGRIVAVGDGVHSVRPGDRVGYACPPVGAYCALRTMAPDLMVRLPDALDDETAAAGLLKGVTASFLLHEVHPVRRGEVVVVHAASGGVGTLLTQWAVALGARVVATVSTEAKAGIPRAAGAERVVVREREDFVTAVREVSGGRGADVVFDAIGRDSFQASVDALAVTGHLVSFGQASGPIGDWDIGSFASKSARISRPNYGHYTDTAEKMSRHASRFFAALEAGILRVAPPTRYFLDDAAGAHRDLESGRTTGSIVLIPD</sequence>
<dbReference type="CDD" id="cd07821">
    <property type="entry name" value="PYR_PYL_RCAR_like"/>
    <property type="match status" value="1"/>
</dbReference>
<dbReference type="Pfam" id="PF10604">
    <property type="entry name" value="Polyketide_cyc2"/>
    <property type="match status" value="1"/>
</dbReference>
<dbReference type="PANTHER" id="PTHR48106">
    <property type="entry name" value="QUINONE OXIDOREDUCTASE PIG3-RELATED"/>
    <property type="match status" value="1"/>
</dbReference>
<keyword evidence="6" id="KW-1185">Reference proteome</keyword>
<dbReference type="SUPFAM" id="SSF51735">
    <property type="entry name" value="NAD(P)-binding Rossmann-fold domains"/>
    <property type="match status" value="1"/>
</dbReference>
<dbReference type="InterPro" id="IPR019587">
    <property type="entry name" value="Polyketide_cyclase/dehydratase"/>
</dbReference>
<dbReference type="Gene3D" id="3.90.180.10">
    <property type="entry name" value="Medium-chain alcohol dehydrogenases, catalytic domain"/>
    <property type="match status" value="1"/>
</dbReference>
<dbReference type="EMBL" id="JAUSUL010000001">
    <property type="protein sequence ID" value="MDQ0313631.1"/>
    <property type="molecule type" value="Genomic_DNA"/>
</dbReference>
<feature type="domain" description="Enoyl reductase (ER)" evidence="4">
    <location>
        <begin position="196"/>
        <end position="507"/>
    </location>
</feature>
<dbReference type="Gene3D" id="3.30.530.20">
    <property type="match status" value="1"/>
</dbReference>
<dbReference type="CDD" id="cd05286">
    <property type="entry name" value="QOR2"/>
    <property type="match status" value="1"/>
</dbReference>
<evidence type="ECO:0000256" key="1">
    <source>
        <dbReference type="ARBA" id="ARBA00022857"/>
    </source>
</evidence>
<dbReference type="Gene3D" id="3.40.50.720">
    <property type="entry name" value="NAD(P)-binding Rossmann-like Domain"/>
    <property type="match status" value="1"/>
</dbReference>
<comment type="caution">
    <text evidence="5">The sequence shown here is derived from an EMBL/GenBank/DDBJ whole genome shotgun (WGS) entry which is preliminary data.</text>
</comment>
<feature type="region of interest" description="Disordered" evidence="3">
    <location>
        <begin position="147"/>
        <end position="186"/>
    </location>
</feature>
<evidence type="ECO:0000256" key="2">
    <source>
        <dbReference type="ARBA" id="ARBA00023002"/>
    </source>
</evidence>
<proteinExistence type="predicted"/>